<dbReference type="HOGENOM" id="CLU_139712_2_0_4"/>
<evidence type="ECO:0000313" key="1">
    <source>
        <dbReference type="EMBL" id="EGG55771.1"/>
    </source>
</evidence>
<organism evidence="1 2">
    <name type="scientific">Parasutterella excrementihominis YIT 11859</name>
    <dbReference type="NCBI Taxonomy" id="762966"/>
    <lineage>
        <taxon>Bacteria</taxon>
        <taxon>Pseudomonadati</taxon>
        <taxon>Pseudomonadota</taxon>
        <taxon>Betaproteobacteria</taxon>
        <taxon>Burkholderiales</taxon>
        <taxon>Sutterellaceae</taxon>
        <taxon>Parasutterella</taxon>
    </lineage>
</organism>
<keyword evidence="2" id="KW-1185">Reference proteome</keyword>
<dbReference type="GeneID" id="43348484"/>
<comment type="caution">
    <text evidence="1">The sequence shown here is derived from an EMBL/GenBank/DDBJ whole genome shotgun (WGS) entry which is preliminary data.</text>
</comment>
<sequence length="141" mass="16249">MRLDWNLIRTILAHVEAETIKEFLQDMDSLSIWGEGKSPWERLDEKQKTLKSVLGHFEILLDAGILKNGQVTRRSDGSFEFWDFQGVYISMSGHDLLDALRDKTIWEKIKRMSKRSGVSLSWEFIKAAIPIAIQQALKNVS</sequence>
<evidence type="ECO:0008006" key="3">
    <source>
        <dbReference type="Google" id="ProtNLM"/>
    </source>
</evidence>
<evidence type="ECO:0000313" key="2">
    <source>
        <dbReference type="Proteomes" id="UP000005156"/>
    </source>
</evidence>
<accession>F3QJC3</accession>
<gene>
    <name evidence="1" type="ORF">HMPREF9439_01024</name>
</gene>
<dbReference type="RefSeq" id="WP_008863934.1">
    <property type="nucleotide sequence ID" value="NZ_GL883695.1"/>
</dbReference>
<proteinExistence type="predicted"/>
<dbReference type="OrthoDB" id="6960201at2"/>
<dbReference type="Proteomes" id="UP000005156">
    <property type="component" value="Unassembled WGS sequence"/>
</dbReference>
<name>F3QJC3_9BURK</name>
<dbReference type="Pfam" id="PF10711">
    <property type="entry name" value="DUF2513"/>
    <property type="match status" value="1"/>
</dbReference>
<dbReference type="EMBL" id="AFBP01000022">
    <property type="protein sequence ID" value="EGG55771.1"/>
    <property type="molecule type" value="Genomic_DNA"/>
</dbReference>
<dbReference type="eggNOG" id="ENOG5030WMK">
    <property type="taxonomic scope" value="Bacteria"/>
</dbReference>
<protein>
    <recommendedName>
        <fullName evidence="3">DUF2513 domain-containing protein</fullName>
    </recommendedName>
</protein>
<reference evidence="1 2" key="1">
    <citation type="submission" date="2011-02" db="EMBL/GenBank/DDBJ databases">
        <authorList>
            <person name="Weinstock G."/>
            <person name="Sodergren E."/>
            <person name="Clifton S."/>
            <person name="Fulton L."/>
            <person name="Fulton B."/>
            <person name="Courtney L."/>
            <person name="Fronick C."/>
            <person name="Harrison M."/>
            <person name="Strong C."/>
            <person name="Farmer C."/>
            <person name="Delahaunty K."/>
            <person name="Markovic C."/>
            <person name="Hall O."/>
            <person name="Minx P."/>
            <person name="Tomlinson C."/>
            <person name="Mitreva M."/>
            <person name="Hou S."/>
            <person name="Chen J."/>
            <person name="Wollam A."/>
            <person name="Pepin K.H."/>
            <person name="Johnson M."/>
            <person name="Bhonagiri V."/>
            <person name="Zhang X."/>
            <person name="Suruliraj S."/>
            <person name="Warren W."/>
            <person name="Chinwalla A."/>
            <person name="Mardis E.R."/>
            <person name="Wilson R.K."/>
        </authorList>
    </citation>
    <scope>NUCLEOTIDE SEQUENCE [LARGE SCALE GENOMIC DNA]</scope>
    <source>
        <strain evidence="1 2">YIT 11859</strain>
    </source>
</reference>
<dbReference type="InterPro" id="IPR019650">
    <property type="entry name" value="DUF2513"/>
</dbReference>
<dbReference type="AlphaFoldDB" id="F3QJC3"/>